<evidence type="ECO:0000256" key="1">
    <source>
        <dbReference type="SAM" id="MobiDB-lite"/>
    </source>
</evidence>
<dbReference type="Proteomes" id="UP000268535">
    <property type="component" value="Unassembled WGS sequence"/>
</dbReference>
<reference evidence="3" key="1">
    <citation type="journal article" date="2018" name="Nat. Microbiol.">
        <title>Leveraging single-cell genomics to expand the fungal tree of life.</title>
        <authorList>
            <person name="Ahrendt S.R."/>
            <person name="Quandt C.A."/>
            <person name="Ciobanu D."/>
            <person name="Clum A."/>
            <person name="Salamov A."/>
            <person name="Andreopoulos B."/>
            <person name="Cheng J.F."/>
            <person name="Woyke T."/>
            <person name="Pelin A."/>
            <person name="Henrissat B."/>
            <person name="Reynolds N.K."/>
            <person name="Benny G.L."/>
            <person name="Smith M.E."/>
            <person name="James T.Y."/>
            <person name="Grigoriev I.V."/>
        </authorList>
    </citation>
    <scope>NUCLEOTIDE SEQUENCE [LARGE SCALE GENOMIC DNA]</scope>
    <source>
        <strain evidence="3">ATCC 52028</strain>
    </source>
</reference>
<feature type="region of interest" description="Disordered" evidence="1">
    <location>
        <begin position="396"/>
        <end position="429"/>
    </location>
</feature>
<name>A0A4P9WV70_9FUNG</name>
<feature type="compositionally biased region" description="Polar residues" evidence="1">
    <location>
        <begin position="402"/>
        <end position="419"/>
    </location>
</feature>
<sequence>MAELEVTNDGPYFVVRSGVAQCREGPCRGPDYQPFAVKPVVISKSLPPELTAFLNEVATHPELEDQQSVINVRHFRPDKTFDHNVVLSRAMEMQDICQSDSNWPVMSRFRELVENANDNIHFKEQNALTLVFDLIAVQRYLRKKMDEASAIRARNEWRELFSYLSTLRLSAIRPLETTGRDLEIDFTRSFVSSLETADVRLSLIFFGEINPPPIRGSGSDASKSRVDSDDATVAKSWLYHIKKSPEDEKSKAFKEFHQELSDVARRYGLIHGERLPDQTTQPAASDETTVSSVSAPYYSASSALSWAEFAWRYNVQRGSSVSFHRLTAKIRPKVPKGRVHWSQDIKNVAAYGFETVGLLRACNVMANRPDANEGYFVMKPEQRIIFKGEIAAIQRKDHRNPSEPNLQDPTSTPSESEQALSLPPWLLSA</sequence>
<gene>
    <name evidence="2" type="ORF">CAUPRSCDRAFT_11116</name>
</gene>
<proteinExistence type="predicted"/>
<evidence type="ECO:0000313" key="3">
    <source>
        <dbReference type="Proteomes" id="UP000268535"/>
    </source>
</evidence>
<protein>
    <submittedName>
        <fullName evidence="2">Uncharacterized protein</fullName>
    </submittedName>
</protein>
<accession>A0A4P9WV70</accession>
<organism evidence="2 3">
    <name type="scientific">Caulochytrium protostelioides</name>
    <dbReference type="NCBI Taxonomy" id="1555241"/>
    <lineage>
        <taxon>Eukaryota</taxon>
        <taxon>Fungi</taxon>
        <taxon>Fungi incertae sedis</taxon>
        <taxon>Chytridiomycota</taxon>
        <taxon>Chytridiomycota incertae sedis</taxon>
        <taxon>Chytridiomycetes</taxon>
        <taxon>Caulochytriales</taxon>
        <taxon>Caulochytriaceae</taxon>
        <taxon>Caulochytrium</taxon>
    </lineage>
</organism>
<dbReference type="AlphaFoldDB" id="A0A4P9WV70"/>
<dbReference type="EMBL" id="ML009365">
    <property type="protein sequence ID" value="RKO97204.1"/>
    <property type="molecule type" value="Genomic_DNA"/>
</dbReference>
<evidence type="ECO:0000313" key="2">
    <source>
        <dbReference type="EMBL" id="RKO97204.1"/>
    </source>
</evidence>